<gene>
    <name evidence="1" type="primary">26</name>
    <name evidence="1" type="ORF">AMIGO_26</name>
</gene>
<evidence type="ECO:0000313" key="1">
    <source>
        <dbReference type="EMBL" id="ALY08384.1"/>
    </source>
</evidence>
<protein>
    <submittedName>
        <fullName evidence="1">Major capsid protein</fullName>
    </submittedName>
</protein>
<accession>A0A0U4B0Z2</accession>
<keyword evidence="2" id="KW-1185">Reference proteome</keyword>
<reference evidence="1 2" key="1">
    <citation type="submission" date="2015-11" db="EMBL/GenBank/DDBJ databases">
        <authorList>
            <person name="Bagnasco F.G."/>
            <person name="Brynell Z.S."/>
            <person name="Burke S.O."/>
            <person name="Chimalakonda N.S."/>
            <person name="Connor J.A."/>
            <person name="Curtis K.N."/>
            <person name="Deaton B.M."/>
            <person name="Fahnestock A.K."/>
            <person name="Fratus C.R."/>
            <person name="Karstens A.W."/>
            <person name="Konde S.A."/>
            <person name="Lantz C.N."/>
            <person name="Lee S.M."/>
            <person name="Miller S.N."/>
            <person name="Minick J.E."/>
            <person name="Pruett K.M."/>
            <person name="Rose V.A."/>
            <person name="Schick A.M."/>
            <person name="Sells C.A."/>
            <person name="Sieker J.W."/>
            <person name="Thomas D.S."/>
            <person name="Warrad Y.M."/>
            <person name="Wyper J.F."/>
            <person name="Adair T.L."/>
            <person name="Gibbon B.C."/>
            <person name="Wu H."/>
            <person name="Jones W.S."/>
            <person name="Serrano M.G."/>
            <person name="Buck G."/>
            <person name="Lee V."/>
            <person name="Wang Y."/>
            <person name="Carvalho R."/>
            <person name="Voegtly L."/>
            <person name="Shi R."/>
            <person name="Duckworth R."/>
            <person name="Johnson A."/>
            <person name="Loviza R."/>
            <person name="Walstead R."/>
            <person name="Shah Z."/>
            <person name="Kiflezghi M."/>
            <person name="Wade K."/>
            <person name="Bradley K.W."/>
            <person name="Asai D.J."/>
            <person name="Bowman C.A."/>
            <person name="Russell D.A."/>
            <person name="Pope W.H."/>
            <person name="Jacobs-Sera D."/>
            <person name="Hendrix R.W."/>
            <person name="Hatfull G.F."/>
        </authorList>
    </citation>
    <scope>NUCLEOTIDE SEQUENCE [LARGE SCALE GENOMIC DNA]</scope>
</reference>
<name>A0A0U4B0Z2_9CAUD</name>
<sequence>MSKLLEVANILGDAVAGDRGAQGLIKGLLTGSAYLHESISTSDLLKTFKDVTQQEVLAQYAAADKVWTDFARKNLMNDFRPDLFRELVADWSMLPETNGGEATAPDSLPNIPELTEYPTISWGVGEAQISLSKKGARAPFSWEAIINDQWDLLQGLPKYLGVLAANTEDTQATQQLASATGPNPVTFSAGNGNAASALPLTLENLSVAQQEVLNRQVNGNYITVNRWRLVVPRQLELLAKQILATTEVYTDITDGNAVQRTRSILPIAGNVSLTVNDWLTKIDKSANAARTWYLVPDGGSDGTRTALVVNFLRGHEAPEFRQSGDTGLYLGGGAVPTLEGNFSHDNIQYRVRHVTSGATVKPQALFASAPTS</sequence>
<dbReference type="EMBL" id="KU160638">
    <property type="protein sequence ID" value="ALY08384.1"/>
    <property type="molecule type" value="Genomic_DNA"/>
</dbReference>
<dbReference type="KEGG" id="vg:40079078"/>
<proteinExistence type="predicted"/>
<evidence type="ECO:0000313" key="2">
    <source>
        <dbReference type="Proteomes" id="UP000225890"/>
    </source>
</evidence>
<dbReference type="GeneID" id="40079078"/>
<dbReference type="Proteomes" id="UP000225890">
    <property type="component" value="Segment"/>
</dbReference>
<dbReference type="Pfam" id="PF25209">
    <property type="entry name" value="Phage_capsid_4"/>
    <property type="match status" value="1"/>
</dbReference>
<dbReference type="RefSeq" id="YP_009603209.1">
    <property type="nucleotide sequence ID" value="NC_041949.1"/>
</dbReference>
<dbReference type="OrthoDB" id="29717at10239"/>
<organism evidence="1 2">
    <name type="scientific">Arthrobacter phage Amigo</name>
    <dbReference type="NCBI Taxonomy" id="1772291"/>
    <lineage>
        <taxon>Viruses</taxon>
        <taxon>Duplodnaviria</taxon>
        <taxon>Heunggongvirae</taxon>
        <taxon>Uroviricota</taxon>
        <taxon>Caudoviricetes</taxon>
        <taxon>Amigovirus</taxon>
        <taxon>Amigovirus amigo</taxon>
    </lineage>
</organism>